<keyword evidence="2" id="KW-1185">Reference proteome</keyword>
<gene>
    <name evidence="1" type="ORF">GBB84_07945</name>
</gene>
<sequence>MADVLEWPGPRPSSLNWYLESNTKTFRSPFNGSSQVARFPGARWKCTVGYDVLDDAQARKIEAVLASLDGEYGRVKIRDWGRDGGSTAAAVLVTDANQTGSNLSTKGWPANTMVMQAGYYLTVNSELKKVTEDVFSNSSGVAVIPISPMLRSSPAANSTVEVREPWGIFKLSDNLQGAFDRKPGGITSMTIEFEEAF</sequence>
<comment type="caution">
    <text evidence="1">The sequence shown here is derived from an EMBL/GenBank/DDBJ whole genome shotgun (WGS) entry which is preliminary data.</text>
</comment>
<dbReference type="Proteomes" id="UP000475079">
    <property type="component" value="Unassembled WGS sequence"/>
</dbReference>
<dbReference type="RefSeq" id="WP_044268228.1">
    <property type="nucleotide sequence ID" value="NZ_WHIY01000004.1"/>
</dbReference>
<dbReference type="EMBL" id="WHIY01000004">
    <property type="protein sequence ID" value="MPQ50839.1"/>
    <property type="molecule type" value="Genomic_DNA"/>
</dbReference>
<accession>A0A6L5E5R7</accession>
<reference evidence="1 2" key="1">
    <citation type="submission" date="2019-10" db="EMBL/GenBank/DDBJ databases">
        <title>Characterization of a new Citrobacter species.</title>
        <authorList>
            <person name="Goncalves Ribeiro T."/>
            <person name="Izdebski R."/>
            <person name="Urbanowicz P."/>
            <person name="Carmeli Y."/>
            <person name="Gniadkowski M."/>
            <person name="Peixe L."/>
        </authorList>
    </citation>
    <scope>NUCLEOTIDE SEQUENCE [LARGE SCALE GENOMIC DNA]</scope>
    <source>
        <strain evidence="1 2">NMI7905_11</strain>
    </source>
</reference>
<protein>
    <submittedName>
        <fullName evidence="1">Uncharacterized protein</fullName>
    </submittedName>
</protein>
<evidence type="ECO:0000313" key="2">
    <source>
        <dbReference type="Proteomes" id="UP000475079"/>
    </source>
</evidence>
<evidence type="ECO:0000313" key="1">
    <source>
        <dbReference type="EMBL" id="MPQ50839.1"/>
    </source>
</evidence>
<proteinExistence type="predicted"/>
<dbReference type="AlphaFoldDB" id="A0A6L5E5R7"/>
<name>A0A6L5E5R7_9ENTR</name>
<organism evidence="1 2">
    <name type="scientific">Citrobacter telavivensis</name>
    <dbReference type="NCBI Taxonomy" id="2653932"/>
    <lineage>
        <taxon>Bacteria</taxon>
        <taxon>Pseudomonadati</taxon>
        <taxon>Pseudomonadota</taxon>
        <taxon>Gammaproteobacteria</taxon>
        <taxon>Enterobacterales</taxon>
        <taxon>Enterobacteriaceae</taxon>
        <taxon>Citrobacter</taxon>
    </lineage>
</organism>